<dbReference type="InterPro" id="IPR043502">
    <property type="entry name" value="DNA/RNA_pol_sf"/>
</dbReference>
<dbReference type="EMBL" id="SNRW01020416">
    <property type="protein sequence ID" value="KAA6365484.1"/>
    <property type="molecule type" value="Genomic_DNA"/>
</dbReference>
<dbReference type="SUPFAM" id="SSF56672">
    <property type="entry name" value="DNA/RNA polymerases"/>
    <property type="match status" value="1"/>
</dbReference>
<dbReference type="InterPro" id="IPR051320">
    <property type="entry name" value="Viral_Replic_Matur_Polypro"/>
</dbReference>
<dbReference type="AlphaFoldDB" id="A0A5J4U5H4"/>
<dbReference type="InterPro" id="IPR000477">
    <property type="entry name" value="RT_dom"/>
</dbReference>
<proteinExistence type="predicted"/>
<dbReference type="PANTHER" id="PTHR33064">
    <property type="entry name" value="POL PROTEIN"/>
    <property type="match status" value="1"/>
</dbReference>
<sequence length="250" mass="29587">MKESVAPDRAGILQPREISVEISLWNREKERADQESSSRDRVKDQRIDIYGENNGMEAKTIRFVETQKLIGTKEEKEAYQEMLKEKLKDGIVMPIQQDQVKWWNYTFLIEIPNGQWRKIQDESKLNKEIEKLHFKMQGLEEVQYLANQMNYATFLDIKSAFHHITVSSNSIPFLAFNFNNNNYAYKAKPLRNKHTPTFFAEAIESILRQIRIYLEIQILNYCDDVLLIHSDIQILNPQTIEIMRKLEQFV</sequence>
<dbReference type="Proteomes" id="UP000324800">
    <property type="component" value="Unassembled WGS sequence"/>
</dbReference>
<evidence type="ECO:0000313" key="3">
    <source>
        <dbReference type="Proteomes" id="UP000324800"/>
    </source>
</evidence>
<accession>A0A5J4U5H4</accession>
<name>A0A5J4U5H4_9EUKA</name>
<dbReference type="PROSITE" id="PS50878">
    <property type="entry name" value="RT_POL"/>
    <property type="match status" value="1"/>
</dbReference>
<feature type="domain" description="Reverse transcriptase" evidence="1">
    <location>
        <begin position="76"/>
        <end position="250"/>
    </location>
</feature>
<dbReference type="Gene3D" id="3.30.70.270">
    <property type="match status" value="1"/>
</dbReference>
<reference evidence="2 3" key="1">
    <citation type="submission" date="2019-03" db="EMBL/GenBank/DDBJ databases">
        <title>Single cell metagenomics reveals metabolic interactions within the superorganism composed of flagellate Streblomastix strix and complex community of Bacteroidetes bacteria on its surface.</title>
        <authorList>
            <person name="Treitli S.C."/>
            <person name="Kolisko M."/>
            <person name="Husnik F."/>
            <person name="Keeling P."/>
            <person name="Hampl V."/>
        </authorList>
    </citation>
    <scope>NUCLEOTIDE SEQUENCE [LARGE SCALE GENOMIC DNA]</scope>
    <source>
        <strain evidence="2">ST1C</strain>
    </source>
</reference>
<dbReference type="PANTHER" id="PTHR33064:SF37">
    <property type="entry name" value="RIBONUCLEASE H"/>
    <property type="match status" value="1"/>
</dbReference>
<protein>
    <recommendedName>
        <fullName evidence="1">Reverse transcriptase domain-containing protein</fullName>
    </recommendedName>
</protein>
<evidence type="ECO:0000313" key="2">
    <source>
        <dbReference type="EMBL" id="KAA6365484.1"/>
    </source>
</evidence>
<dbReference type="Gene3D" id="3.10.10.10">
    <property type="entry name" value="HIV Type 1 Reverse Transcriptase, subunit A, domain 1"/>
    <property type="match status" value="1"/>
</dbReference>
<gene>
    <name evidence="2" type="ORF">EZS28_038991</name>
</gene>
<dbReference type="InterPro" id="IPR043128">
    <property type="entry name" value="Rev_trsase/Diguanyl_cyclase"/>
</dbReference>
<organism evidence="2 3">
    <name type="scientific">Streblomastix strix</name>
    <dbReference type="NCBI Taxonomy" id="222440"/>
    <lineage>
        <taxon>Eukaryota</taxon>
        <taxon>Metamonada</taxon>
        <taxon>Preaxostyla</taxon>
        <taxon>Oxymonadida</taxon>
        <taxon>Streblomastigidae</taxon>
        <taxon>Streblomastix</taxon>
    </lineage>
</organism>
<comment type="caution">
    <text evidence="2">The sequence shown here is derived from an EMBL/GenBank/DDBJ whole genome shotgun (WGS) entry which is preliminary data.</text>
</comment>
<evidence type="ECO:0000259" key="1">
    <source>
        <dbReference type="PROSITE" id="PS50878"/>
    </source>
</evidence>
<dbReference type="Pfam" id="PF00078">
    <property type="entry name" value="RVT_1"/>
    <property type="match status" value="1"/>
</dbReference>